<name>A0A9W7SYI7_9PEZI</name>
<dbReference type="Gene3D" id="1.25.10.70">
    <property type="match status" value="1"/>
</dbReference>
<evidence type="ECO:0000256" key="6">
    <source>
        <dbReference type="ARBA" id="ARBA00023132"/>
    </source>
</evidence>
<dbReference type="Pfam" id="PF21093">
    <property type="entry name" value="Nup188_N-subdom_III"/>
    <property type="match status" value="1"/>
</dbReference>
<evidence type="ECO:0000256" key="1">
    <source>
        <dbReference type="ARBA" id="ARBA00004567"/>
    </source>
</evidence>
<dbReference type="OrthoDB" id="102511at2759"/>
<evidence type="ECO:0000256" key="4">
    <source>
        <dbReference type="ARBA" id="ARBA00022927"/>
    </source>
</evidence>
<comment type="caution">
    <text evidence="11">The sequence shown here is derived from an EMBL/GenBank/DDBJ whole genome shotgun (WGS) entry which is preliminary data.</text>
</comment>
<dbReference type="GO" id="GO:0006405">
    <property type="term" value="P:RNA export from nucleus"/>
    <property type="evidence" value="ECO:0007669"/>
    <property type="project" value="TreeGrafter"/>
</dbReference>
<dbReference type="PANTHER" id="PTHR31431:SF1">
    <property type="entry name" value="NUCLEOPORIN NUP188"/>
    <property type="match status" value="1"/>
</dbReference>
<keyword evidence="3" id="KW-0509">mRNA transport</keyword>
<evidence type="ECO:0000256" key="5">
    <source>
        <dbReference type="ARBA" id="ARBA00023010"/>
    </source>
</evidence>
<proteinExistence type="predicted"/>
<feature type="domain" description="Nuclear pore protein Nup188 C-terminal" evidence="9">
    <location>
        <begin position="1447"/>
        <end position="1813"/>
    </location>
</feature>
<dbReference type="InterPro" id="IPR048883">
    <property type="entry name" value="Nup188_N-subdom_III"/>
</dbReference>
<evidence type="ECO:0000313" key="11">
    <source>
        <dbReference type="EMBL" id="KAH9842100.1"/>
    </source>
</evidence>
<dbReference type="GO" id="GO:0017056">
    <property type="term" value="F:structural constituent of nuclear pore"/>
    <property type="evidence" value="ECO:0007669"/>
    <property type="project" value="InterPro"/>
</dbReference>
<dbReference type="GO" id="GO:0051028">
    <property type="term" value="P:mRNA transport"/>
    <property type="evidence" value="ECO:0007669"/>
    <property type="project" value="UniProtKB-KW"/>
</dbReference>
<comment type="subcellular location">
    <subcellularLocation>
        <location evidence="1">Nucleus</location>
        <location evidence="1">Nuclear pore complex</location>
    </subcellularLocation>
</comment>
<feature type="region of interest" description="Disordered" evidence="8">
    <location>
        <begin position="386"/>
        <end position="416"/>
    </location>
</feature>
<evidence type="ECO:0000259" key="9">
    <source>
        <dbReference type="Pfam" id="PF18378"/>
    </source>
</evidence>
<evidence type="ECO:0000256" key="3">
    <source>
        <dbReference type="ARBA" id="ARBA00022816"/>
    </source>
</evidence>
<keyword evidence="5" id="KW-0811">Translocation</keyword>
<dbReference type="InterPro" id="IPR044840">
    <property type="entry name" value="Nup188"/>
</dbReference>
<dbReference type="InterPro" id="IPR041634">
    <property type="entry name" value="Nup188_C"/>
</dbReference>
<dbReference type="GO" id="GO:0006606">
    <property type="term" value="P:protein import into nucleus"/>
    <property type="evidence" value="ECO:0007669"/>
    <property type="project" value="TreeGrafter"/>
</dbReference>
<dbReference type="GO" id="GO:0044611">
    <property type="term" value="C:nuclear pore inner ring"/>
    <property type="evidence" value="ECO:0007669"/>
    <property type="project" value="TreeGrafter"/>
</dbReference>
<dbReference type="EMBL" id="RIBY02000469">
    <property type="protein sequence ID" value="KAH9842100.1"/>
    <property type="molecule type" value="Genomic_DNA"/>
</dbReference>
<protein>
    <submittedName>
        <fullName evidence="11">Nucleoporin subcomplex protein binding to Pom34</fullName>
    </submittedName>
</protein>
<keyword evidence="12" id="KW-1185">Reference proteome</keyword>
<dbReference type="Pfam" id="PF18378">
    <property type="entry name" value="Nup188_C"/>
    <property type="match status" value="1"/>
</dbReference>
<reference evidence="11 12" key="2">
    <citation type="journal article" date="2021" name="Curr. Genet.">
        <title>Genetic response to nitrogen starvation in the aggressive Eucalyptus foliar pathogen Teratosphaeria destructans.</title>
        <authorList>
            <person name="Havenga M."/>
            <person name="Wingfield B.D."/>
            <person name="Wingfield M.J."/>
            <person name="Dreyer L.L."/>
            <person name="Roets F."/>
            <person name="Aylward J."/>
        </authorList>
    </citation>
    <scope>NUCLEOTIDE SEQUENCE [LARGE SCALE GENOMIC DNA]</scope>
    <source>
        <strain evidence="11">CMW44962</strain>
    </source>
</reference>
<accession>A0A9W7SYI7</accession>
<evidence type="ECO:0000256" key="2">
    <source>
        <dbReference type="ARBA" id="ARBA00022448"/>
    </source>
</evidence>
<reference evidence="11 12" key="1">
    <citation type="journal article" date="2018" name="IMA Fungus">
        <title>IMA Genome-F 10: Nine draft genome sequences of Claviceps purpurea s.lat., including C. arundinis, C. humidiphila, and C. cf. spartinae, pseudomolecules for the pitch canker pathogen Fusarium circinatum, draft genome of Davidsoniella eucalypti, Grosmannia galeiformis, Quambalaria eucalypti, and Teratosphaeria destructans.</title>
        <authorList>
            <person name="Wingfield B.D."/>
            <person name="Liu M."/>
            <person name="Nguyen H.D."/>
            <person name="Lane F.A."/>
            <person name="Morgan S.W."/>
            <person name="De Vos L."/>
            <person name="Wilken P.M."/>
            <person name="Duong T.A."/>
            <person name="Aylward J."/>
            <person name="Coetzee M.P."/>
            <person name="Dadej K."/>
            <person name="De Beer Z.W."/>
            <person name="Findlay W."/>
            <person name="Havenga M."/>
            <person name="Kolarik M."/>
            <person name="Menzies J.G."/>
            <person name="Naidoo K."/>
            <person name="Pochopski O."/>
            <person name="Shoukouhi P."/>
            <person name="Santana Q.C."/>
            <person name="Seifert K.A."/>
            <person name="Soal N."/>
            <person name="Steenkamp E.T."/>
            <person name="Tatham C.T."/>
            <person name="van der Nest M.A."/>
            <person name="Wingfield M.J."/>
        </authorList>
    </citation>
    <scope>NUCLEOTIDE SEQUENCE [LARGE SCALE GENOMIC DNA]</scope>
    <source>
        <strain evidence="11">CMW44962</strain>
    </source>
</reference>
<keyword evidence="4" id="KW-0653">Protein transport</keyword>
<feature type="domain" description="Nucleoporin Nup188 N-terminal subdomain III" evidence="10">
    <location>
        <begin position="702"/>
        <end position="1126"/>
    </location>
</feature>
<dbReference type="Proteomes" id="UP001138500">
    <property type="component" value="Unassembled WGS sequence"/>
</dbReference>
<evidence type="ECO:0000256" key="7">
    <source>
        <dbReference type="ARBA" id="ARBA00023242"/>
    </source>
</evidence>
<keyword evidence="6" id="KW-0906">Nuclear pore complex</keyword>
<keyword evidence="7" id="KW-0539">Nucleus</keyword>
<gene>
    <name evidence="11" type="ORF">Tdes44962_MAKER07705</name>
</gene>
<evidence type="ECO:0000259" key="10">
    <source>
        <dbReference type="Pfam" id="PF21093"/>
    </source>
</evidence>
<evidence type="ECO:0000256" key="8">
    <source>
        <dbReference type="SAM" id="MobiDB-lite"/>
    </source>
</evidence>
<keyword evidence="2" id="KW-0813">Transport</keyword>
<sequence length="1832" mass="201694">MPRTAYFPSLDRCLAGPERLVSWKTAYLALSDVECAKTNSELEHFFQDEETTNVLLGGTYFSSPPTHASKGVFETKVAPINVAQSLDGGYNLDEIKKDTLWLSRELQIEEVVALRIAIIEWQERSVDQLLITAGATSGDAYAGAIDYTKEEVRHDRLLKVYLEERQNLLKIRTELVSFEAIKAVPCLWLSDLTHRVAQRNQQDSISFSVAQVERSMQDAISQSDWPQAFKAREEMYGFVMLDKLADRLRTLLALVHAQEHEAFVDPDSVLRWFRLMDSYGFLQELQGPGVLVETIQCLVAVISLAILEPPKVLQSIQRLVSPAGEVQYSTETNKSYFAIDDTVSHINEIMQRAAKSEHALAGPAMYAWAIIALLVQGKARIEEARRERALDDAGSSDTDTGPDQMDHRRRSRVQESEIERKSHLFYLQESGGEEPGVTFFRSAIESLQTYAIIRQLSDIITAACGSDLKYPTAVMARLTLLDLVRIGLDTTSYTDEVVEAVLAILDPGTDQQRIAGRFARLAQEFVDDAEYLRAHILDQALARYPYELSPVLRLCSVLSNSMSSNVAGPTDIFDLLERLTTITLLMPIHFDAYVLEHEEEGNNSCQLTSPFRIFVPKQDSFHGQAKLIADQEWAASERQGSDNVLVVQQGTSGIIVREDRPRVLQLQHDHSAVEYVGLLLSTFLPSSALKPASMKHLNHLTASEIIGLITALVHAARKQHQGVGEARFVLERVSNALPESLDITLVVGRIFEIELLAHSEQAAQPGSLELAIACAEYFEALTDVTPERVWSTLHRSSLLGLNTGGACALAAVVAGVEVHISQYKFLAACARLYYKLVADSISGLVKRKAKEPRRSNRFDSPMEGLDLTPERSMENVLSAFTRIMLEVQQNLGTWKFDLPNEKQVIASLTASAFDKMLRLAFGLEAPKPRKNADVTEKKARQKISALLTSSAEMVLNAFAPVTTGGPEMVVKAVSATLADGLAVSEPLLPLQVRTALINQIKQTATVLRTALSTARASEEPKRAFNLASELAKQMPVVASLYAAEHSWRGQLVDLLSEIVKGLASTDAEPYSLLGGLHHEASKSFLAVISELDRPVCDVNIEMKIWNFLSTMLKHKQKAFAIYLLTGTEARMRFDGTATNKSRYKNGKRTLLSYALDQLSNVNKINPKIAVCMLEFAAAAQEVWVPATKIILDQPDFMISLLTWLETLRVPGRGATDTDSLMSAREHSMAAHFCDILSLGLHRGMEIGDRTLLQKIAPKLNFLSSEAARVDSYNRSLHRQLAENMSAMFPGVEILDFKRSQAHTASYGASFVYDHHMAETILGYREMAWFGNIDERTNTRSNLALVGQNGFESEVKRANANLSLVDAQTRLLSSWKALATTLAGCITDDERIPRTLVKAVQAALTANTEAAKDVPGMAELLKIRAELAFVLLSKLVGTQASVEGIRAILPTAWALVRRAPVDFDVAVNHDDLGYYRLLLEILFLALRPHVYLDLPPLSQHKVQTPAPVHSGSSAALDSGQPPKPILDPQIAAILVEIVQQTIASSFRALCGNLHQDLTLALPADFALMTALLQTILAVKGAETAAYAQIARVASNSNLIRHALSLYSWSDRLAELTDQRPVYGEIAVTFLVRLSRVPAIAESMALEGVLLQLSNANLSTYFRKPGGKGPFDQPVRVFSIWTEGFLPLCLNILDSVGPIIAGEVSSFLNSFPEQLARAGSAFQVSSHKRGPFEGAVTLGLVKEARQLITLGKIIESCIAFAAADGVDASEITGLNYDLAVAKAEVEKLIRGKRALGEKVVPGSEREMVWAREGKLVRMVERELVEALEVGGGEG</sequence>
<dbReference type="PANTHER" id="PTHR31431">
    <property type="entry name" value="NUCLEOPORIN NUP188 HOMOLOG"/>
    <property type="match status" value="1"/>
</dbReference>
<evidence type="ECO:0000313" key="12">
    <source>
        <dbReference type="Proteomes" id="UP001138500"/>
    </source>
</evidence>
<organism evidence="11 12">
    <name type="scientific">Teratosphaeria destructans</name>
    <dbReference type="NCBI Taxonomy" id="418781"/>
    <lineage>
        <taxon>Eukaryota</taxon>
        <taxon>Fungi</taxon>
        <taxon>Dikarya</taxon>
        <taxon>Ascomycota</taxon>
        <taxon>Pezizomycotina</taxon>
        <taxon>Dothideomycetes</taxon>
        <taxon>Dothideomycetidae</taxon>
        <taxon>Mycosphaerellales</taxon>
        <taxon>Teratosphaeriaceae</taxon>
        <taxon>Teratosphaeria</taxon>
    </lineage>
</organism>